<feature type="region of interest" description="Disordered" evidence="1">
    <location>
        <begin position="1"/>
        <end position="23"/>
    </location>
</feature>
<proteinExistence type="predicted"/>
<dbReference type="EMBL" id="SRLO01000011">
    <property type="protein sequence ID" value="TNN87341.1"/>
    <property type="molecule type" value="Genomic_DNA"/>
</dbReference>
<evidence type="ECO:0000256" key="1">
    <source>
        <dbReference type="SAM" id="MobiDB-lite"/>
    </source>
</evidence>
<comment type="caution">
    <text evidence="2">The sequence shown here is derived from an EMBL/GenBank/DDBJ whole genome shotgun (WGS) entry which is preliminary data.</text>
</comment>
<dbReference type="Proteomes" id="UP000314294">
    <property type="component" value="Unassembled WGS sequence"/>
</dbReference>
<accession>A0A4Z2JBG8</accession>
<evidence type="ECO:0000313" key="2">
    <source>
        <dbReference type="EMBL" id="TNN87341.1"/>
    </source>
</evidence>
<sequence length="113" mass="12295">MSFAQTDRQVGRQTGSTHSPVLLREEVGSVVQPFLLQGERQPLVHRHHNNTGASPGPVPSRSGEKTQTHHHGYGNKDLVLISLGSDLTGSALTPTIEALNLTLVPRIYRNVEV</sequence>
<name>A0A4Z2JBG8_9TELE</name>
<reference evidence="2 3" key="1">
    <citation type="submission" date="2019-03" db="EMBL/GenBank/DDBJ databases">
        <title>First draft genome of Liparis tanakae, snailfish: a comprehensive survey of snailfish specific genes.</title>
        <authorList>
            <person name="Kim W."/>
            <person name="Song I."/>
            <person name="Jeong J.-H."/>
            <person name="Kim D."/>
            <person name="Kim S."/>
            <person name="Ryu S."/>
            <person name="Song J.Y."/>
            <person name="Lee S.K."/>
        </authorList>
    </citation>
    <scope>NUCLEOTIDE SEQUENCE [LARGE SCALE GENOMIC DNA]</scope>
    <source>
        <tissue evidence="2">Muscle</tissue>
    </source>
</reference>
<organism evidence="2 3">
    <name type="scientific">Liparis tanakae</name>
    <name type="common">Tanaka's snailfish</name>
    <dbReference type="NCBI Taxonomy" id="230148"/>
    <lineage>
        <taxon>Eukaryota</taxon>
        <taxon>Metazoa</taxon>
        <taxon>Chordata</taxon>
        <taxon>Craniata</taxon>
        <taxon>Vertebrata</taxon>
        <taxon>Euteleostomi</taxon>
        <taxon>Actinopterygii</taxon>
        <taxon>Neopterygii</taxon>
        <taxon>Teleostei</taxon>
        <taxon>Neoteleostei</taxon>
        <taxon>Acanthomorphata</taxon>
        <taxon>Eupercaria</taxon>
        <taxon>Perciformes</taxon>
        <taxon>Cottioidei</taxon>
        <taxon>Cottales</taxon>
        <taxon>Liparidae</taxon>
        <taxon>Liparis</taxon>
    </lineage>
</organism>
<evidence type="ECO:0000313" key="3">
    <source>
        <dbReference type="Proteomes" id="UP000314294"/>
    </source>
</evidence>
<gene>
    <name evidence="2" type="ORF">EYF80_002542</name>
</gene>
<dbReference type="AlphaFoldDB" id="A0A4Z2JBG8"/>
<feature type="compositionally biased region" description="Polar residues" evidence="1">
    <location>
        <begin position="1"/>
        <end position="19"/>
    </location>
</feature>
<protein>
    <submittedName>
        <fullName evidence="2">Uncharacterized protein</fullName>
    </submittedName>
</protein>
<keyword evidence="3" id="KW-1185">Reference proteome</keyword>
<feature type="region of interest" description="Disordered" evidence="1">
    <location>
        <begin position="38"/>
        <end position="73"/>
    </location>
</feature>